<dbReference type="InParanoid" id="G8JX17"/>
<feature type="transmembrane region" description="Helical" evidence="6">
    <location>
        <begin position="592"/>
        <end position="613"/>
    </location>
</feature>
<feature type="region of interest" description="Disordered" evidence="5">
    <location>
        <begin position="176"/>
        <end position="203"/>
    </location>
</feature>
<keyword evidence="4 6" id="KW-0472">Membrane</keyword>
<feature type="compositionally biased region" description="Polar residues" evidence="5">
    <location>
        <begin position="179"/>
        <end position="189"/>
    </location>
</feature>
<evidence type="ECO:0008006" key="9">
    <source>
        <dbReference type="Google" id="ProtNLM"/>
    </source>
</evidence>
<dbReference type="GeneID" id="11471486"/>
<evidence type="ECO:0000256" key="1">
    <source>
        <dbReference type="ARBA" id="ARBA00004141"/>
    </source>
</evidence>
<dbReference type="GO" id="GO:0016020">
    <property type="term" value="C:membrane"/>
    <property type="evidence" value="ECO:0007669"/>
    <property type="project" value="UniProtKB-SubCell"/>
</dbReference>
<dbReference type="Pfam" id="PF04172">
    <property type="entry name" value="LrgB"/>
    <property type="match status" value="1"/>
</dbReference>
<evidence type="ECO:0000256" key="2">
    <source>
        <dbReference type="ARBA" id="ARBA00022692"/>
    </source>
</evidence>
<proteinExistence type="predicted"/>
<organism evidence="7 8">
    <name type="scientific">Eremothecium cymbalariae (strain CBS 270.75 / DBVPG 7215 / KCTC 17166 / NRRL Y-17582)</name>
    <name type="common">Yeast</name>
    <dbReference type="NCBI Taxonomy" id="931890"/>
    <lineage>
        <taxon>Eukaryota</taxon>
        <taxon>Fungi</taxon>
        <taxon>Dikarya</taxon>
        <taxon>Ascomycota</taxon>
        <taxon>Saccharomycotina</taxon>
        <taxon>Saccharomycetes</taxon>
        <taxon>Saccharomycetales</taxon>
        <taxon>Saccharomycetaceae</taxon>
        <taxon>Eremothecium</taxon>
    </lineage>
</organism>
<feature type="compositionally biased region" description="Polar residues" evidence="5">
    <location>
        <begin position="261"/>
        <end position="282"/>
    </location>
</feature>
<feature type="transmembrane region" description="Helical" evidence="6">
    <location>
        <begin position="365"/>
        <end position="382"/>
    </location>
</feature>
<evidence type="ECO:0000313" key="7">
    <source>
        <dbReference type="EMBL" id="AET41391.1"/>
    </source>
</evidence>
<feature type="region of interest" description="Disordered" evidence="5">
    <location>
        <begin position="228"/>
        <end position="300"/>
    </location>
</feature>
<reference evidence="8" key="1">
    <citation type="journal article" date="2012" name="G3 (Bethesda)">
        <title>Pichia sorbitophila, an interspecies yeast hybrid reveals early steps of genome resolution following polyploidization.</title>
        <authorList>
            <person name="Leh Louis V."/>
            <person name="Despons L."/>
            <person name="Friedrich A."/>
            <person name="Martin T."/>
            <person name="Durrens P."/>
            <person name="Casaregola S."/>
            <person name="Neuveglise C."/>
            <person name="Fairhead C."/>
            <person name="Marck C."/>
            <person name="Cruz J.A."/>
            <person name="Straub M.L."/>
            <person name="Kugler V."/>
            <person name="Sacerdot C."/>
            <person name="Uzunov Z."/>
            <person name="Thierry A."/>
            <person name="Weiss S."/>
            <person name="Bleykasten C."/>
            <person name="De Montigny J."/>
            <person name="Jacques N."/>
            <person name="Jung P."/>
            <person name="Lemaire M."/>
            <person name="Mallet S."/>
            <person name="Morel G."/>
            <person name="Richard G.F."/>
            <person name="Sarkar A."/>
            <person name="Savel G."/>
            <person name="Schacherer J."/>
            <person name="Seret M.L."/>
            <person name="Talla E."/>
            <person name="Samson G."/>
            <person name="Jubin C."/>
            <person name="Poulain J."/>
            <person name="Vacherie B."/>
            <person name="Barbe V."/>
            <person name="Pelletier E."/>
            <person name="Sherman D.J."/>
            <person name="Westhof E."/>
            <person name="Weissenbach J."/>
            <person name="Baret P.V."/>
            <person name="Wincker P."/>
            <person name="Gaillardin C."/>
            <person name="Dujon B."/>
            <person name="Souciet J.L."/>
        </authorList>
    </citation>
    <scope>NUCLEOTIDE SEQUENCE [LARGE SCALE GENOMIC DNA]</scope>
    <source>
        <strain evidence="8">CBS 270.75 / DBVPG 7215 / KCTC 17166 / NRRL Y-17582</strain>
    </source>
</reference>
<sequence length="626" mass="70607">MFKQWHYQTGKRFFRIYHKELIREYILIPLGVVCVICVLYGVDRLIKDVFRIKFPASVAVMLVNFAFMCMCSMLKKPYADMYISIIDVPLGWSLRWMNLFFTPAFVTLPLSDRISFKETMLIVATFVIGYVVGFVVLAYITILCQKTFSSEKMKSIFTRQHELGDDTDQRSRFAPVELKQSSDSSNSTFEGAAAGSEHPSTRQIDDHGLEDIQLMSVASNSNIPISRSVTHVPLRDSQISKNEKNSSSSTDPVTSSPMLYISSTDRNQDTASSNISFRSGGSKTMTMKPPTPTRTRNSGFIPRVSDEEKNIYCERAVTRQIPQQMNLIFTTAMLKEHFHHIIYSLGFFASMFSYFFSWYTMPYHFFTAVCTFMFITNAPLVNNPKHKRFVHPVICSVALTWLIMLVSVLIKHRQVKYFITELRDYKTTRTYLNLFNYTEFKYRQWPGAGDVFSSCMDVSIVALSMPMFSYRRDLRKHFLSMIPPICVLSISCLTLYPLICHKIGISTDRSIGFVGRNITLALGTPTIANLNGSITLMAVTTVLSGVLGALTGGPMLDWIKVPEGDYVTRGVTLGCNSSAIATAYLLGVDKRAAAISSLSFVLFGTFMVILSSIDSMQSFVYNLAAL</sequence>
<dbReference type="Proteomes" id="UP000006790">
    <property type="component" value="Chromosome 8"/>
</dbReference>
<gene>
    <name evidence="7" type="ordered locus">Ecym_8097</name>
</gene>
<feature type="transmembrane region" description="Helical" evidence="6">
    <location>
        <begin position="566"/>
        <end position="586"/>
    </location>
</feature>
<keyword evidence="2 6" id="KW-0812">Transmembrane</keyword>
<dbReference type="EMBL" id="CP002504">
    <property type="protein sequence ID" value="AET41391.1"/>
    <property type="molecule type" value="Genomic_DNA"/>
</dbReference>
<dbReference type="OrthoDB" id="2502820at2759"/>
<comment type="subcellular location">
    <subcellularLocation>
        <location evidence="1">Membrane</location>
        <topology evidence="1">Multi-pass membrane protein</topology>
    </subcellularLocation>
</comment>
<feature type="transmembrane region" description="Helical" evidence="6">
    <location>
        <begin position="121"/>
        <end position="144"/>
    </location>
</feature>
<evidence type="ECO:0000256" key="3">
    <source>
        <dbReference type="ARBA" id="ARBA00022989"/>
    </source>
</evidence>
<dbReference type="RefSeq" id="XP_003648208.1">
    <property type="nucleotide sequence ID" value="XM_003648160.1"/>
</dbReference>
<feature type="transmembrane region" description="Helical" evidence="6">
    <location>
        <begin position="477"/>
        <end position="499"/>
    </location>
</feature>
<feature type="transmembrane region" description="Helical" evidence="6">
    <location>
        <begin position="389"/>
        <end position="410"/>
    </location>
</feature>
<dbReference type="KEGG" id="erc:Ecym_8097"/>
<evidence type="ECO:0000256" key="5">
    <source>
        <dbReference type="SAM" id="MobiDB-lite"/>
    </source>
</evidence>
<keyword evidence="3 6" id="KW-1133">Transmembrane helix</keyword>
<dbReference type="OMA" id="LRWMNLF"/>
<dbReference type="HOGENOM" id="CLU_024337_1_0_1"/>
<feature type="compositionally biased region" description="Low complexity" evidence="5">
    <location>
        <begin position="246"/>
        <end position="257"/>
    </location>
</feature>
<accession>G8JX17</accession>
<protein>
    <recommendedName>
        <fullName evidence="9">LrgB-like protein</fullName>
    </recommendedName>
</protein>
<dbReference type="PANTHER" id="PTHR30249">
    <property type="entry name" value="PUTATIVE SEROTONIN TRANSPORTER"/>
    <property type="match status" value="1"/>
</dbReference>
<evidence type="ECO:0000256" key="4">
    <source>
        <dbReference type="ARBA" id="ARBA00023136"/>
    </source>
</evidence>
<feature type="transmembrane region" description="Helical" evidence="6">
    <location>
        <begin position="21"/>
        <end position="42"/>
    </location>
</feature>
<dbReference type="eggNOG" id="ENOG502QQ63">
    <property type="taxonomic scope" value="Eukaryota"/>
</dbReference>
<evidence type="ECO:0000313" key="8">
    <source>
        <dbReference type="Proteomes" id="UP000006790"/>
    </source>
</evidence>
<name>G8JX17_ERECY</name>
<dbReference type="InterPro" id="IPR007300">
    <property type="entry name" value="CidB/LrgB"/>
</dbReference>
<feature type="transmembrane region" description="Helical" evidence="6">
    <location>
        <begin position="534"/>
        <end position="554"/>
    </location>
</feature>
<feature type="compositionally biased region" description="Low complexity" evidence="5">
    <location>
        <begin position="283"/>
        <end position="296"/>
    </location>
</feature>
<evidence type="ECO:0000256" key="6">
    <source>
        <dbReference type="SAM" id="Phobius"/>
    </source>
</evidence>
<dbReference type="AlphaFoldDB" id="G8JX17"/>
<feature type="transmembrane region" description="Helical" evidence="6">
    <location>
        <begin position="54"/>
        <end position="74"/>
    </location>
</feature>
<dbReference type="PANTHER" id="PTHR30249:SF0">
    <property type="entry name" value="PLASTIDAL GLYCOLATE_GLYCERATE TRANSLOCATOR 1, CHLOROPLASTIC"/>
    <property type="match status" value="1"/>
</dbReference>
<keyword evidence="8" id="KW-1185">Reference proteome</keyword>
<feature type="transmembrane region" description="Helical" evidence="6">
    <location>
        <begin position="341"/>
        <end position="359"/>
    </location>
</feature>